<accession>A0ABT2DX57</accession>
<dbReference type="Gene3D" id="3.30.160.170">
    <property type="entry name" value="FlaG-like"/>
    <property type="match status" value="1"/>
</dbReference>
<protein>
    <submittedName>
        <fullName evidence="2">Flagellar protein FlaG</fullName>
    </submittedName>
</protein>
<dbReference type="Pfam" id="PF03646">
    <property type="entry name" value="FlaG"/>
    <property type="match status" value="1"/>
</dbReference>
<proteinExistence type="predicted"/>
<evidence type="ECO:0000313" key="2">
    <source>
        <dbReference type="EMBL" id="MCS1398654.1"/>
    </source>
</evidence>
<dbReference type="InterPro" id="IPR005186">
    <property type="entry name" value="FlaG"/>
</dbReference>
<reference evidence="2 3" key="1">
    <citation type="submission" date="2022-08" db="EMBL/GenBank/DDBJ databases">
        <title>Lysinibacillus sequencing.</title>
        <authorList>
            <person name="Dunlap C."/>
        </authorList>
    </citation>
    <scope>NUCLEOTIDE SEQUENCE [LARGE SCALE GENOMIC DNA]</scope>
    <source>
        <strain evidence="2 3">PB211</strain>
    </source>
</reference>
<evidence type="ECO:0000313" key="3">
    <source>
        <dbReference type="Proteomes" id="UP001525021"/>
    </source>
</evidence>
<keyword evidence="2" id="KW-0969">Cilium</keyword>
<organism evidence="2 3">
    <name type="scientific">Lysinibacillus pinottii</name>
    <dbReference type="NCBI Taxonomy" id="2973932"/>
    <lineage>
        <taxon>Bacteria</taxon>
        <taxon>Bacillati</taxon>
        <taxon>Bacillota</taxon>
        <taxon>Bacilli</taxon>
        <taxon>Bacillales</taxon>
        <taxon>Bacillaceae</taxon>
        <taxon>Lysinibacillus</taxon>
    </lineage>
</organism>
<dbReference type="PANTHER" id="PTHR37166">
    <property type="entry name" value="PROTEIN FLAG"/>
    <property type="match status" value="1"/>
</dbReference>
<dbReference type="NCBIfam" id="NF005834">
    <property type="entry name" value="PRK07738.1"/>
    <property type="match status" value="1"/>
</dbReference>
<keyword evidence="2" id="KW-0282">Flagellum</keyword>
<sequence length="130" mass="14495">MRIAAQGQSTDVGTAASSTVAKKTVKEETTMTTTSKAQLVTQSQVENLPTADVQEISKEKLQHAVDTVNEFLQINHNASKFVLHDGLDRYFVQVVDTQTEEVVKEIPPKKLLDAYYEMQKLLGMIVDEKI</sequence>
<gene>
    <name evidence="2" type="primary">flaG</name>
    <name evidence="2" type="ORF">NXZ79_21805</name>
</gene>
<dbReference type="EMBL" id="JANTOO010000020">
    <property type="protein sequence ID" value="MCS1398654.1"/>
    <property type="molecule type" value="Genomic_DNA"/>
</dbReference>
<dbReference type="PANTHER" id="PTHR37166:SF1">
    <property type="entry name" value="PROTEIN FLAG"/>
    <property type="match status" value="1"/>
</dbReference>
<comment type="caution">
    <text evidence="2">The sequence shown here is derived from an EMBL/GenBank/DDBJ whole genome shotgun (WGS) entry which is preliminary data.</text>
</comment>
<name>A0ABT2DX57_9BACI</name>
<evidence type="ECO:0000256" key="1">
    <source>
        <dbReference type="SAM" id="MobiDB-lite"/>
    </source>
</evidence>
<feature type="region of interest" description="Disordered" evidence="1">
    <location>
        <begin position="1"/>
        <end position="35"/>
    </location>
</feature>
<dbReference type="Proteomes" id="UP001525021">
    <property type="component" value="Unassembled WGS sequence"/>
</dbReference>
<dbReference type="InterPro" id="IPR035924">
    <property type="entry name" value="FlaG-like_sf"/>
</dbReference>
<keyword evidence="3" id="KW-1185">Reference proteome</keyword>
<dbReference type="SUPFAM" id="SSF160214">
    <property type="entry name" value="FlaG-like"/>
    <property type="match status" value="1"/>
</dbReference>
<feature type="compositionally biased region" description="Polar residues" evidence="1">
    <location>
        <begin position="1"/>
        <end position="17"/>
    </location>
</feature>
<dbReference type="RefSeq" id="WP_012292911.1">
    <property type="nucleotide sequence ID" value="NZ_JANTOO010000020.1"/>
</dbReference>
<keyword evidence="2" id="KW-0966">Cell projection</keyword>